<dbReference type="SMART" id="SM00028">
    <property type="entry name" value="TPR"/>
    <property type="match status" value="14"/>
</dbReference>
<evidence type="ECO:0000256" key="3">
    <source>
        <dbReference type="PROSITE-ProRule" id="PRU00339"/>
    </source>
</evidence>
<evidence type="ECO:0008006" key="9">
    <source>
        <dbReference type="Google" id="ProtNLM"/>
    </source>
</evidence>
<dbReference type="AlphaFoldDB" id="A0A815HZG6"/>
<evidence type="ECO:0000313" key="6">
    <source>
        <dbReference type="EMBL" id="CAF1606467.1"/>
    </source>
</evidence>
<dbReference type="Proteomes" id="UP000663870">
    <property type="component" value="Unassembled WGS sequence"/>
</dbReference>
<evidence type="ECO:0000256" key="1">
    <source>
        <dbReference type="ARBA" id="ARBA00022737"/>
    </source>
</evidence>
<name>A0A815HZG6_9BILA</name>
<proteinExistence type="predicted"/>
<dbReference type="SUPFAM" id="SSF48452">
    <property type="entry name" value="TPR-like"/>
    <property type="match status" value="5"/>
</dbReference>
<sequence>MVREALVSRKDLDIILMWFDEIIDNKMKIFFQQINDLAFIFTNKEEFLNSISTAINEKIFIILSGLHADEILPLIHGKNQIEKIYIFCIEEHQYRYLLENYSKIIGIFTNYKQMFEILQNNIRSLIGQMITFNLFNQNQKSLKYLSQELTDFLWYQLLRDYIMNMSKGDDAKQIMIDKCRLHYNGNPTYLRYVDEFDHSYSSIDAIRWYTKTGFIYRLVNQALRTEDIEALLALRFYITDLCECLTREYINNREYFSGITITLYRRLTLDDNQIDKLKENIGNLISTNGYLSTSKSFDVASMYAMNVIFEIKIDTDLDNIIFVDISSYSMIPSEEEVLFDLGTIFKIENVEYKSTINKWIVSLIGTNENELLINDYIKIKREELKKKRKILQKEFLILKRENFIEGEFGSLLIDMGLYSKAIRYLENLLIKTTSIENKIVIYYWLATSYFRNKEYQLASKNAINSYDLCIQFNSNSLILSSILKLLGHIHGKQILNHNLAKDYYEKSYEKIDFNNNEYLSEKYDIMGHLYMSQFKYSEGIKYYKATVGIDEKFYALDHPDIAHKYYKIGYAYFYEYNFNMALEYATKALEIQNKILPDNHPDLSVSYWLMGQICRKQSKYELAVQTYIKALALKQMLNPGDYFEIAGIYEYIGYCCDRKKDYDMSIEYYTKAIKMYNKLFPAFKIVVANIQFDIAWLYFIKGNHDLAIEYLNESLLTNEKKDIISIVTSFYLFGLCYDKKNEYYSAMMYYKKLLEYYEEQPSHKKSALLNIYQKIGRLYQYIGDYNLSIEYYNKAAIIEENMIPREPIVRASINENIGRCYQTIEEYDKSIEKCKSALEIYKNCSILDIPCSETIPQEHPMVDRIISDFYTREEYLYPDIQIEIMYLYKNIGYCYIRKEVLDLSLKYNLKFLELYEKYSSLDDLLVAQTHEDLAWIFEKYQHYQSAIEHYEKARSIRQNIVPIDELMIATLYHTISWKYYHLNNYNVAIQNCVKSVDLYKKLSETCCLEYANALNSLGHMYYTVNNNKEAFENCTKSMKIYIDNNVSFDDHTAIADNFEALGNIHFINGDQTIAFDYYLKSLALLSRTNPINHKDMERVKSFLNNINEIEF</sequence>
<keyword evidence="1" id="KW-0677">Repeat</keyword>
<dbReference type="InterPro" id="IPR011990">
    <property type="entry name" value="TPR-like_helical_dom_sf"/>
</dbReference>
<feature type="repeat" description="TPR" evidence="3">
    <location>
        <begin position="769"/>
        <end position="802"/>
    </location>
</feature>
<feature type="repeat" description="TPR" evidence="3">
    <location>
        <begin position="520"/>
        <end position="553"/>
    </location>
</feature>
<evidence type="ECO:0000313" key="5">
    <source>
        <dbReference type="EMBL" id="CAF1360583.1"/>
    </source>
</evidence>
<dbReference type="SUPFAM" id="SSF56399">
    <property type="entry name" value="ADP-ribosylation"/>
    <property type="match status" value="1"/>
</dbReference>
<keyword evidence="4" id="KW-0175">Coiled coil</keyword>
<organism evidence="5 7">
    <name type="scientific">Rotaria sordida</name>
    <dbReference type="NCBI Taxonomy" id="392033"/>
    <lineage>
        <taxon>Eukaryota</taxon>
        <taxon>Metazoa</taxon>
        <taxon>Spiralia</taxon>
        <taxon>Gnathifera</taxon>
        <taxon>Rotifera</taxon>
        <taxon>Eurotatoria</taxon>
        <taxon>Bdelloidea</taxon>
        <taxon>Philodinida</taxon>
        <taxon>Philodinidae</taxon>
        <taxon>Rotaria</taxon>
    </lineage>
</organism>
<dbReference type="PROSITE" id="PS51996">
    <property type="entry name" value="TR_MART"/>
    <property type="match status" value="1"/>
</dbReference>
<dbReference type="Pfam" id="PF13181">
    <property type="entry name" value="TPR_8"/>
    <property type="match status" value="2"/>
</dbReference>
<gene>
    <name evidence="6" type="ORF">JXQ802_LOCUS48894</name>
    <name evidence="5" type="ORF">PYM288_LOCUS32856</name>
</gene>
<reference evidence="5" key="1">
    <citation type="submission" date="2021-02" db="EMBL/GenBank/DDBJ databases">
        <authorList>
            <person name="Nowell W R."/>
        </authorList>
    </citation>
    <scope>NUCLEOTIDE SEQUENCE</scope>
</reference>
<dbReference type="EMBL" id="CAJNOH010004133">
    <property type="protein sequence ID" value="CAF1360583.1"/>
    <property type="molecule type" value="Genomic_DNA"/>
</dbReference>
<feature type="coiled-coil region" evidence="4">
    <location>
        <begin position="374"/>
        <end position="401"/>
    </location>
</feature>
<evidence type="ECO:0000313" key="8">
    <source>
        <dbReference type="Proteomes" id="UP000663870"/>
    </source>
</evidence>
<dbReference type="PANTHER" id="PTHR45641">
    <property type="entry name" value="TETRATRICOPEPTIDE REPEAT PROTEIN (AFU_ORTHOLOGUE AFUA_6G03870)"/>
    <property type="match status" value="1"/>
</dbReference>
<keyword evidence="8" id="KW-1185">Reference proteome</keyword>
<dbReference type="Pfam" id="PF13424">
    <property type="entry name" value="TPR_12"/>
    <property type="match status" value="3"/>
</dbReference>
<dbReference type="Gene3D" id="1.25.40.10">
    <property type="entry name" value="Tetratricopeptide repeat domain"/>
    <property type="match status" value="4"/>
</dbReference>
<feature type="repeat" description="TPR" evidence="3">
    <location>
        <begin position="727"/>
        <end position="760"/>
    </location>
</feature>
<evidence type="ECO:0000313" key="7">
    <source>
        <dbReference type="Proteomes" id="UP000663854"/>
    </source>
</evidence>
<keyword evidence="2 3" id="KW-0802">TPR repeat</keyword>
<feature type="repeat" description="TPR" evidence="3">
    <location>
        <begin position="1011"/>
        <end position="1044"/>
    </location>
</feature>
<dbReference type="PROSITE" id="PS50005">
    <property type="entry name" value="TPR"/>
    <property type="match status" value="5"/>
</dbReference>
<accession>A0A815HZG6</accession>
<evidence type="ECO:0000256" key="4">
    <source>
        <dbReference type="SAM" id="Coils"/>
    </source>
</evidence>
<dbReference type="InterPro" id="IPR019734">
    <property type="entry name" value="TPR_rpt"/>
</dbReference>
<evidence type="ECO:0000256" key="2">
    <source>
        <dbReference type="ARBA" id="ARBA00022803"/>
    </source>
</evidence>
<dbReference type="PANTHER" id="PTHR45641:SF19">
    <property type="entry name" value="NEPHROCYSTIN-3"/>
    <property type="match status" value="1"/>
</dbReference>
<protein>
    <recommendedName>
        <fullName evidence="9">Tetratricopeptide repeat protein</fullName>
    </recommendedName>
</protein>
<comment type="caution">
    <text evidence="5">The sequence shown here is derived from an EMBL/GenBank/DDBJ whole genome shotgun (WGS) entry which is preliminary data.</text>
</comment>
<feature type="repeat" description="TPR" evidence="3">
    <location>
        <begin position="562"/>
        <end position="595"/>
    </location>
</feature>
<dbReference type="EMBL" id="CAJNOL010005524">
    <property type="protein sequence ID" value="CAF1606467.1"/>
    <property type="molecule type" value="Genomic_DNA"/>
</dbReference>
<dbReference type="Gene3D" id="3.90.176.10">
    <property type="entry name" value="Toxin ADP-ribosyltransferase, Chain A, domain 1"/>
    <property type="match status" value="1"/>
</dbReference>
<dbReference type="Proteomes" id="UP000663854">
    <property type="component" value="Unassembled WGS sequence"/>
</dbReference>